<evidence type="ECO:0000259" key="2">
    <source>
        <dbReference type="PROSITE" id="PS50089"/>
    </source>
</evidence>
<protein>
    <recommendedName>
        <fullName evidence="2">RING-type domain-containing protein</fullName>
    </recommendedName>
</protein>
<dbReference type="Pfam" id="PF13639">
    <property type="entry name" value="zf-RING_2"/>
    <property type="match status" value="1"/>
</dbReference>
<sequence>MAEEFLAQLRYVRRGVLEKGDQRCFICMEDYGTTPSENGTIERAVILPCNHIMGSECISTWLSPRAQGGAGNNTCPVCRHVLFRRVRRPPISQSNAEHMRIHTVLANRCVGLSAQLGLNHMPEIAGMARWMANQIHDIFAFERIERENDDRLVRSVAAASIYMASHLLGDGRSLEMIESCALSGDDPIRGAYAVLYLHRYDIINTQLLARVGMGLGSIGDVLPPALP</sequence>
<name>A0A8H6G770_9LECA</name>
<dbReference type="EMBL" id="JACCJC010000001">
    <property type="protein sequence ID" value="KAF6241893.1"/>
    <property type="molecule type" value="Genomic_DNA"/>
</dbReference>
<dbReference type="Gene3D" id="1.10.472.10">
    <property type="entry name" value="Cyclin-like"/>
    <property type="match status" value="1"/>
</dbReference>
<dbReference type="RefSeq" id="XP_037171133.1">
    <property type="nucleotide sequence ID" value="XM_037302554.1"/>
</dbReference>
<keyword evidence="1" id="KW-0479">Metal-binding</keyword>
<dbReference type="GO" id="GO:0061630">
    <property type="term" value="F:ubiquitin protein ligase activity"/>
    <property type="evidence" value="ECO:0007669"/>
    <property type="project" value="TreeGrafter"/>
</dbReference>
<dbReference type="GO" id="GO:0008270">
    <property type="term" value="F:zinc ion binding"/>
    <property type="evidence" value="ECO:0007669"/>
    <property type="project" value="UniProtKB-KW"/>
</dbReference>
<dbReference type="GO" id="GO:0006511">
    <property type="term" value="P:ubiquitin-dependent protein catabolic process"/>
    <property type="evidence" value="ECO:0007669"/>
    <property type="project" value="TreeGrafter"/>
</dbReference>
<accession>A0A8H6G770</accession>
<dbReference type="InterPro" id="IPR001841">
    <property type="entry name" value="Znf_RING"/>
</dbReference>
<dbReference type="GeneID" id="59282284"/>
<evidence type="ECO:0000256" key="1">
    <source>
        <dbReference type="PROSITE-ProRule" id="PRU00175"/>
    </source>
</evidence>
<keyword evidence="4" id="KW-1185">Reference proteome</keyword>
<dbReference type="PANTHER" id="PTHR22765:SF434">
    <property type="entry name" value="GB|AAD18119.1-RELATED"/>
    <property type="match status" value="1"/>
</dbReference>
<dbReference type="PROSITE" id="PS50089">
    <property type="entry name" value="ZF_RING_2"/>
    <property type="match status" value="1"/>
</dbReference>
<comment type="caution">
    <text evidence="3">The sequence shown here is derived from an EMBL/GenBank/DDBJ whole genome shotgun (WGS) entry which is preliminary data.</text>
</comment>
<dbReference type="AlphaFoldDB" id="A0A8H6G770"/>
<feature type="domain" description="RING-type" evidence="2">
    <location>
        <begin position="24"/>
        <end position="79"/>
    </location>
</feature>
<organism evidence="3 4">
    <name type="scientific">Letharia columbiana</name>
    <dbReference type="NCBI Taxonomy" id="112416"/>
    <lineage>
        <taxon>Eukaryota</taxon>
        <taxon>Fungi</taxon>
        <taxon>Dikarya</taxon>
        <taxon>Ascomycota</taxon>
        <taxon>Pezizomycotina</taxon>
        <taxon>Lecanoromycetes</taxon>
        <taxon>OSLEUM clade</taxon>
        <taxon>Lecanoromycetidae</taxon>
        <taxon>Lecanorales</taxon>
        <taxon>Lecanorineae</taxon>
        <taxon>Parmeliaceae</taxon>
        <taxon>Letharia</taxon>
    </lineage>
</organism>
<dbReference type="PANTHER" id="PTHR22765">
    <property type="entry name" value="RING FINGER AND PROTEASE ASSOCIATED DOMAIN-CONTAINING"/>
    <property type="match status" value="1"/>
</dbReference>
<keyword evidence="1" id="KW-0863">Zinc-finger</keyword>
<dbReference type="InterPro" id="IPR051826">
    <property type="entry name" value="E3_ubiquitin-ligase_domain"/>
</dbReference>
<dbReference type="SMART" id="SM00184">
    <property type="entry name" value="RING"/>
    <property type="match status" value="1"/>
</dbReference>
<gene>
    <name evidence="3" type="ORF">HO173_000605</name>
</gene>
<reference evidence="3 4" key="1">
    <citation type="journal article" date="2020" name="Genomics">
        <title>Complete, high-quality genomes from long-read metagenomic sequencing of two wolf lichen thalli reveals enigmatic genome architecture.</title>
        <authorList>
            <person name="McKenzie S.K."/>
            <person name="Walston R.F."/>
            <person name="Allen J.L."/>
        </authorList>
    </citation>
    <scope>NUCLEOTIDE SEQUENCE [LARGE SCALE GENOMIC DNA]</scope>
    <source>
        <strain evidence="3">WasteWater2</strain>
    </source>
</reference>
<keyword evidence="1" id="KW-0862">Zinc</keyword>
<dbReference type="SUPFAM" id="SSF57850">
    <property type="entry name" value="RING/U-box"/>
    <property type="match status" value="1"/>
</dbReference>
<dbReference type="Gene3D" id="3.30.40.10">
    <property type="entry name" value="Zinc/RING finger domain, C3HC4 (zinc finger)"/>
    <property type="match status" value="1"/>
</dbReference>
<evidence type="ECO:0000313" key="3">
    <source>
        <dbReference type="EMBL" id="KAF6241893.1"/>
    </source>
</evidence>
<dbReference type="OrthoDB" id="5401893at2759"/>
<evidence type="ECO:0000313" key="4">
    <source>
        <dbReference type="Proteomes" id="UP000578531"/>
    </source>
</evidence>
<dbReference type="InterPro" id="IPR013083">
    <property type="entry name" value="Znf_RING/FYVE/PHD"/>
</dbReference>
<proteinExistence type="predicted"/>
<dbReference type="Proteomes" id="UP000578531">
    <property type="component" value="Unassembled WGS sequence"/>
</dbReference>